<reference evidence="2 3" key="1">
    <citation type="submission" date="2023-01" db="EMBL/GenBank/DDBJ databases">
        <title>Thalassococcus onchidii sp. nov., isolated from a marine invertebrate from the South China Sea.</title>
        <authorList>
            <person name="Xu S."/>
            <person name="Liu Z."/>
            <person name="Xu Y."/>
        </authorList>
    </citation>
    <scope>NUCLEOTIDE SEQUENCE [LARGE SCALE GENOMIC DNA]</scope>
    <source>
        <strain evidence="2 3">KCTC 32084</strain>
    </source>
</reference>
<evidence type="ECO:0000259" key="1">
    <source>
        <dbReference type="PROSITE" id="PS51186"/>
    </source>
</evidence>
<dbReference type="RefSeq" id="WP_271431631.1">
    <property type="nucleotide sequence ID" value="NZ_JAQIOY010000002.1"/>
</dbReference>
<comment type="caution">
    <text evidence="2">The sequence shown here is derived from an EMBL/GenBank/DDBJ whole genome shotgun (WGS) entry which is preliminary data.</text>
</comment>
<dbReference type="InterPro" id="IPR051531">
    <property type="entry name" value="N-acetyltransferase"/>
</dbReference>
<dbReference type="InterPro" id="IPR016181">
    <property type="entry name" value="Acyl_CoA_acyltransferase"/>
</dbReference>
<dbReference type="CDD" id="cd04301">
    <property type="entry name" value="NAT_SF"/>
    <property type="match status" value="1"/>
</dbReference>
<dbReference type="PANTHER" id="PTHR43792:SF1">
    <property type="entry name" value="N-ACETYLTRANSFERASE DOMAIN-CONTAINING PROTEIN"/>
    <property type="match status" value="1"/>
</dbReference>
<dbReference type="InterPro" id="IPR000182">
    <property type="entry name" value="GNAT_dom"/>
</dbReference>
<protein>
    <submittedName>
        <fullName evidence="2">GNAT family N-acetyltransferase</fullName>
    </submittedName>
</protein>
<dbReference type="PROSITE" id="PS51186">
    <property type="entry name" value="GNAT"/>
    <property type="match status" value="1"/>
</dbReference>
<dbReference type="EMBL" id="JAQIOY010000002">
    <property type="protein sequence ID" value="MDA7424270.1"/>
    <property type="molecule type" value="Genomic_DNA"/>
</dbReference>
<feature type="domain" description="N-acetyltransferase" evidence="1">
    <location>
        <begin position="7"/>
        <end position="159"/>
    </location>
</feature>
<evidence type="ECO:0000313" key="3">
    <source>
        <dbReference type="Proteomes" id="UP001210720"/>
    </source>
</evidence>
<gene>
    <name evidence="2" type="ORF">PFY00_05995</name>
</gene>
<dbReference type="SUPFAM" id="SSF55729">
    <property type="entry name" value="Acyl-CoA N-acyltransferases (Nat)"/>
    <property type="match status" value="1"/>
</dbReference>
<keyword evidence="3" id="KW-1185">Reference proteome</keyword>
<dbReference type="Pfam" id="PF13302">
    <property type="entry name" value="Acetyltransf_3"/>
    <property type="match status" value="1"/>
</dbReference>
<name>A0ABT4XQP8_9RHOB</name>
<sequence>MIHTKRLTLRPFCDADLDALHSIFSDPRAMQYWDRPAWNDPEKTKGVLADFMRHAPQDHLELGITLDGQLIGRAGLWRRYEIAYILHPDYWGHGYASEAVAALIGTVWTQFPDAPALTAEIDPRNLSSAKLLGRLGFELTGVEKENFDYGGIEMTDTAYYRLKRSSDA</sequence>
<evidence type="ECO:0000313" key="2">
    <source>
        <dbReference type="EMBL" id="MDA7424270.1"/>
    </source>
</evidence>
<proteinExistence type="predicted"/>
<organism evidence="2 3">
    <name type="scientific">Thalassococcus lentus</name>
    <dbReference type="NCBI Taxonomy" id="1210524"/>
    <lineage>
        <taxon>Bacteria</taxon>
        <taxon>Pseudomonadati</taxon>
        <taxon>Pseudomonadota</taxon>
        <taxon>Alphaproteobacteria</taxon>
        <taxon>Rhodobacterales</taxon>
        <taxon>Roseobacteraceae</taxon>
        <taxon>Thalassococcus</taxon>
    </lineage>
</organism>
<dbReference type="Gene3D" id="3.40.630.30">
    <property type="match status" value="1"/>
</dbReference>
<accession>A0ABT4XQP8</accession>
<dbReference type="Proteomes" id="UP001210720">
    <property type="component" value="Unassembled WGS sequence"/>
</dbReference>
<dbReference type="PANTHER" id="PTHR43792">
    <property type="entry name" value="GNAT FAMILY, PUTATIVE (AFU_ORTHOLOGUE AFUA_3G00765)-RELATED-RELATED"/>
    <property type="match status" value="1"/>
</dbReference>